<dbReference type="GO" id="GO:0120147">
    <property type="term" value="F:formylglycine-generating oxidase activity"/>
    <property type="evidence" value="ECO:0007669"/>
    <property type="project" value="TreeGrafter"/>
</dbReference>
<evidence type="ECO:0000313" key="3">
    <source>
        <dbReference type="Proteomes" id="UP000680805"/>
    </source>
</evidence>
<evidence type="ECO:0000313" key="2">
    <source>
        <dbReference type="EMBL" id="QWG20096.1"/>
    </source>
</evidence>
<dbReference type="InterPro" id="IPR016187">
    <property type="entry name" value="CTDL_fold"/>
</dbReference>
<dbReference type="Proteomes" id="UP000680805">
    <property type="component" value="Chromosome"/>
</dbReference>
<sequence length="229" mass="25767">MGVRSCTPDERPQHKVNFARPFSVDRFPVTFGEWDACVAARGCSFQSSDRGWGRGMQPVINILWDDAKEYVAWLSRTTGRTYRLLSEAEREYVARAGTTMAYWWGDTFLPAQANCAPGNRELTSASLDLHQTAERARPLPVQSFAPNPWGLYQIHGNVYDWVEDCWNENYDGAPSDGSAWMTGNCGGHVLRGGAFSRSAQTARSAARMWFGSPNRLIYMSIRVARTLRQ</sequence>
<feature type="domain" description="Sulfatase-modifying factor enzyme-like" evidence="1">
    <location>
        <begin position="4"/>
        <end position="218"/>
    </location>
</feature>
<dbReference type="AlphaFoldDB" id="A0A975NSV4"/>
<dbReference type="InterPro" id="IPR005532">
    <property type="entry name" value="SUMF_dom"/>
</dbReference>
<dbReference type="SUPFAM" id="SSF56436">
    <property type="entry name" value="C-type lectin-like"/>
    <property type="match status" value="1"/>
</dbReference>
<proteinExistence type="predicted"/>
<dbReference type="PANTHER" id="PTHR23150:SF35">
    <property type="entry name" value="BLL6746 PROTEIN"/>
    <property type="match status" value="1"/>
</dbReference>
<dbReference type="EMBL" id="CP076135">
    <property type="protein sequence ID" value="QWG20096.1"/>
    <property type="molecule type" value="Genomic_DNA"/>
</dbReference>
<reference evidence="2" key="1">
    <citation type="submission" date="2021-06" db="EMBL/GenBank/DDBJ databases">
        <title>Bradyrhizobium sp. S2-11-2 Genome sequencing.</title>
        <authorList>
            <person name="Jin L."/>
        </authorList>
    </citation>
    <scope>NUCLEOTIDE SEQUENCE</scope>
    <source>
        <strain evidence="2">S2-11-2</strain>
    </source>
</reference>
<dbReference type="InterPro" id="IPR051043">
    <property type="entry name" value="Sulfatase_Mod_Factor_Kinase"/>
</dbReference>
<gene>
    <name evidence="2" type="ORF">KMZ68_09850</name>
</gene>
<evidence type="ECO:0000259" key="1">
    <source>
        <dbReference type="Pfam" id="PF03781"/>
    </source>
</evidence>
<dbReference type="Pfam" id="PF03781">
    <property type="entry name" value="FGE-sulfatase"/>
    <property type="match status" value="1"/>
</dbReference>
<accession>A0A975NSV4</accession>
<dbReference type="KEGG" id="bsei:KMZ68_09850"/>
<protein>
    <submittedName>
        <fullName evidence="2">Formylglycine-generating enzyme family protein</fullName>
    </submittedName>
</protein>
<dbReference type="Gene3D" id="3.90.1580.10">
    <property type="entry name" value="paralog of FGE (formylglycine-generating enzyme)"/>
    <property type="match status" value="1"/>
</dbReference>
<organism evidence="2 3">
    <name type="scientific">Bradyrhizobium sediminis</name>
    <dbReference type="NCBI Taxonomy" id="2840469"/>
    <lineage>
        <taxon>Bacteria</taxon>
        <taxon>Pseudomonadati</taxon>
        <taxon>Pseudomonadota</taxon>
        <taxon>Alphaproteobacteria</taxon>
        <taxon>Hyphomicrobiales</taxon>
        <taxon>Nitrobacteraceae</taxon>
        <taxon>Bradyrhizobium</taxon>
    </lineage>
</organism>
<dbReference type="PANTHER" id="PTHR23150">
    <property type="entry name" value="SULFATASE MODIFYING FACTOR 1, 2"/>
    <property type="match status" value="1"/>
</dbReference>
<name>A0A975NSV4_9BRAD</name>
<dbReference type="InterPro" id="IPR042095">
    <property type="entry name" value="SUMF_sf"/>
</dbReference>